<dbReference type="PROSITE" id="PS50007">
    <property type="entry name" value="PIPLC_X_DOMAIN"/>
    <property type="match status" value="1"/>
</dbReference>
<dbReference type="InterPro" id="IPR001192">
    <property type="entry name" value="PI-PLC_fam"/>
</dbReference>
<dbReference type="OMA" id="DPLWDET"/>
<dbReference type="Pfam" id="PF00387">
    <property type="entry name" value="PI-PLC-Y"/>
    <property type="match status" value="1"/>
</dbReference>
<dbReference type="Gene3D" id="2.60.40.150">
    <property type="entry name" value="C2 domain"/>
    <property type="match status" value="1"/>
</dbReference>
<organism evidence="13">
    <name type="scientific">Oryza punctata</name>
    <name type="common">Red rice</name>
    <dbReference type="NCBI Taxonomy" id="4537"/>
    <lineage>
        <taxon>Eukaryota</taxon>
        <taxon>Viridiplantae</taxon>
        <taxon>Streptophyta</taxon>
        <taxon>Embryophyta</taxon>
        <taxon>Tracheophyta</taxon>
        <taxon>Spermatophyta</taxon>
        <taxon>Magnoliopsida</taxon>
        <taxon>Liliopsida</taxon>
        <taxon>Poales</taxon>
        <taxon>Poaceae</taxon>
        <taxon>BOP clade</taxon>
        <taxon>Oryzoideae</taxon>
        <taxon>Oryzeae</taxon>
        <taxon>Oryzinae</taxon>
        <taxon>Oryza</taxon>
    </lineage>
</organism>
<dbReference type="Gramene" id="OPUNC12G14230.1">
    <property type="protein sequence ID" value="OPUNC12G14230.1"/>
    <property type="gene ID" value="OPUNC12G14230"/>
</dbReference>
<dbReference type="Pfam" id="PF00168">
    <property type="entry name" value="C2"/>
    <property type="match status" value="1"/>
</dbReference>
<dbReference type="PROSITE" id="PS50008">
    <property type="entry name" value="PIPLC_Y_DOMAIN"/>
    <property type="match status" value="1"/>
</dbReference>
<dbReference type="FunFam" id="2.60.40.150:FF:000060">
    <property type="entry name" value="Phosphoinositide phospholipase C"/>
    <property type="match status" value="1"/>
</dbReference>
<keyword evidence="8" id="KW-0807">Transducer</keyword>
<name>A0A0E0MNK4_ORYPU</name>
<evidence type="ECO:0000256" key="2">
    <source>
        <dbReference type="ARBA" id="ARBA00004202"/>
    </source>
</evidence>
<comment type="subcellular location">
    <subcellularLocation>
        <location evidence="2">Cell membrane</location>
        <topology evidence="2">Peripheral membrane protein</topology>
    </subcellularLocation>
</comment>
<protein>
    <recommendedName>
        <fullName evidence="3 9">Phosphoinositide phospholipase C</fullName>
        <ecNumber evidence="3 9">3.1.4.11</ecNumber>
    </recommendedName>
</protein>
<sequence>MGSYAYKYCMCFTRKFRSPAADPPPDVRAAFLSAACSSGDGGLRRFLAQAQGEDPAEVDRILALLNGGGGGGGGIAARLVGPRPGPAPSLDDFFGFLFSADLNPPISTQVHHDMSAPFSHYYIYTGHNSYLTGNQLNSDSSDIPIIKALQRGVRVIELDMWPNSAKNNIDILHGGTLTAPVEIIKCLKSIKEYAFCASPYPLVITLEDHLTPDLQAKVAEMLVKTFGNLLYIPSSDPINEFPSPESLMKKIIISTKPPQEYKKFLKSKDNQNINGGLANLAEEGSLRRIDSNAEESDGKDELDDQDEDSSDEDDPKFQQDTACEYRELITIHAGKPKGHLKDALKVDPNKVRRLSLSETQLAKATASHGADVIRFTQKNILRVYPKGTRINSSNYDPMNAWTHGPNGEVFDPNASMPVKKTLKVKVYMGDGWRMDFSKTHFDTFSPPDFYTRVGIAGVRADCVMKKTRTIEDQWVPVWDEEFTFPLTVPELAVLRIEVHEYDMSEKHDFGGQTCLPVSELKQGIRAVPLHDRRGTRYKSVRLLMRFDFL</sequence>
<evidence type="ECO:0000256" key="6">
    <source>
        <dbReference type="ARBA" id="ARBA00022963"/>
    </source>
</evidence>
<keyword evidence="5 9" id="KW-0378">Hydrolase</keyword>
<dbReference type="InterPro" id="IPR000008">
    <property type="entry name" value="C2_dom"/>
</dbReference>
<dbReference type="EC" id="3.1.4.11" evidence="3 9"/>
<feature type="compositionally biased region" description="Acidic residues" evidence="10">
    <location>
        <begin position="292"/>
        <end position="314"/>
    </location>
</feature>
<evidence type="ECO:0000256" key="1">
    <source>
        <dbReference type="ARBA" id="ARBA00001195"/>
    </source>
</evidence>
<evidence type="ECO:0000313" key="13">
    <source>
        <dbReference type="EnsemblPlants" id="OPUNC12G14230.1"/>
    </source>
</evidence>
<dbReference type="HOGENOM" id="CLU_002738_3_2_1"/>
<keyword evidence="6 9" id="KW-0442">Lipid degradation</keyword>
<feature type="region of interest" description="Disordered" evidence="10">
    <location>
        <begin position="284"/>
        <end position="317"/>
    </location>
</feature>
<dbReference type="CDD" id="cd00275">
    <property type="entry name" value="C2_PLC_like"/>
    <property type="match status" value="1"/>
</dbReference>
<evidence type="ECO:0000313" key="14">
    <source>
        <dbReference type="Proteomes" id="UP000026962"/>
    </source>
</evidence>
<dbReference type="STRING" id="4537.A0A0E0MNK4"/>
<dbReference type="SUPFAM" id="SSF49562">
    <property type="entry name" value="C2 domain (Calcium/lipid-binding domain, CaLB)"/>
    <property type="match status" value="1"/>
</dbReference>
<dbReference type="InterPro" id="IPR001711">
    <property type="entry name" value="PLipase_C_Pinositol-sp_Y"/>
</dbReference>
<dbReference type="PRINTS" id="PR00390">
    <property type="entry name" value="PHPHLIPASEC"/>
</dbReference>
<dbReference type="GO" id="GO:0004435">
    <property type="term" value="F:phosphatidylinositol-4,5-bisphosphate phospholipase C activity"/>
    <property type="evidence" value="ECO:0007669"/>
    <property type="project" value="UniProtKB-EC"/>
</dbReference>
<dbReference type="PANTHER" id="PTHR10336:SF204">
    <property type="entry name" value="PHOSPHOINOSITIDE PHOSPHOLIPASE C 4-RELATED"/>
    <property type="match status" value="1"/>
</dbReference>
<feature type="domain" description="PI-PLC Y-box" evidence="12">
    <location>
        <begin position="355"/>
        <end position="404"/>
    </location>
</feature>
<dbReference type="GO" id="GO:0005886">
    <property type="term" value="C:plasma membrane"/>
    <property type="evidence" value="ECO:0007669"/>
    <property type="project" value="UniProtKB-SubCell"/>
</dbReference>
<dbReference type="SUPFAM" id="SSF51695">
    <property type="entry name" value="PLC-like phosphodiesterases"/>
    <property type="match status" value="1"/>
</dbReference>
<dbReference type="InterPro" id="IPR000909">
    <property type="entry name" value="PLipase_C_PInositol-sp_X_dom"/>
</dbReference>
<dbReference type="Pfam" id="PF00388">
    <property type="entry name" value="PI-PLC-X"/>
    <property type="match status" value="1"/>
</dbReference>
<evidence type="ECO:0000259" key="11">
    <source>
        <dbReference type="PROSITE" id="PS50004"/>
    </source>
</evidence>
<evidence type="ECO:0000256" key="9">
    <source>
        <dbReference type="RuleBase" id="RU361133"/>
    </source>
</evidence>
<evidence type="ECO:0000256" key="7">
    <source>
        <dbReference type="ARBA" id="ARBA00023136"/>
    </source>
</evidence>
<dbReference type="AlphaFoldDB" id="A0A0E0MNK4"/>
<dbReference type="EnsemblPlants" id="OPUNC12G14230.1">
    <property type="protein sequence ID" value="OPUNC12G14230.1"/>
    <property type="gene ID" value="OPUNC12G14230"/>
</dbReference>
<dbReference type="eggNOG" id="KOG0169">
    <property type="taxonomic scope" value="Eukaryota"/>
</dbReference>
<dbReference type="GO" id="GO:0016042">
    <property type="term" value="P:lipid catabolic process"/>
    <property type="evidence" value="ECO:0007669"/>
    <property type="project" value="UniProtKB-KW"/>
</dbReference>
<dbReference type="InterPro" id="IPR017946">
    <property type="entry name" value="PLC-like_Pdiesterase_TIM-brl"/>
</dbReference>
<dbReference type="SMART" id="SM00239">
    <property type="entry name" value="C2"/>
    <property type="match status" value="1"/>
</dbReference>
<feature type="domain" description="C2" evidence="11">
    <location>
        <begin position="402"/>
        <end position="531"/>
    </location>
</feature>
<comment type="catalytic activity">
    <reaction evidence="1 9">
        <text>a 1,2-diacyl-sn-glycero-3-phospho-(1D-myo-inositol-4,5-bisphosphate) + H2O = 1D-myo-inositol 1,4,5-trisphosphate + a 1,2-diacyl-sn-glycerol + H(+)</text>
        <dbReference type="Rhea" id="RHEA:33179"/>
        <dbReference type="ChEBI" id="CHEBI:15377"/>
        <dbReference type="ChEBI" id="CHEBI:15378"/>
        <dbReference type="ChEBI" id="CHEBI:17815"/>
        <dbReference type="ChEBI" id="CHEBI:58456"/>
        <dbReference type="ChEBI" id="CHEBI:203600"/>
        <dbReference type="EC" id="3.1.4.11"/>
    </reaction>
</comment>
<evidence type="ECO:0000259" key="12">
    <source>
        <dbReference type="PROSITE" id="PS50008"/>
    </source>
</evidence>
<keyword evidence="4" id="KW-1003">Cell membrane</keyword>
<keyword evidence="9" id="KW-0443">Lipid metabolism</keyword>
<dbReference type="InterPro" id="IPR035892">
    <property type="entry name" value="C2_domain_sf"/>
</dbReference>
<dbReference type="Proteomes" id="UP000026962">
    <property type="component" value="Chromosome 12"/>
</dbReference>
<accession>A0A0E0MNK4</accession>
<evidence type="ECO:0000256" key="8">
    <source>
        <dbReference type="ARBA" id="ARBA00023224"/>
    </source>
</evidence>
<dbReference type="SMART" id="SM00149">
    <property type="entry name" value="PLCYc"/>
    <property type="match status" value="1"/>
</dbReference>
<evidence type="ECO:0000256" key="5">
    <source>
        <dbReference type="ARBA" id="ARBA00022801"/>
    </source>
</evidence>
<keyword evidence="14" id="KW-1185">Reference proteome</keyword>
<evidence type="ECO:0000256" key="10">
    <source>
        <dbReference type="SAM" id="MobiDB-lite"/>
    </source>
</evidence>
<dbReference type="GO" id="GO:0048015">
    <property type="term" value="P:phosphatidylinositol-mediated signaling"/>
    <property type="evidence" value="ECO:0007669"/>
    <property type="project" value="TreeGrafter"/>
</dbReference>
<evidence type="ECO:0000256" key="3">
    <source>
        <dbReference type="ARBA" id="ARBA00012368"/>
    </source>
</evidence>
<reference evidence="13" key="1">
    <citation type="submission" date="2015-04" db="UniProtKB">
        <authorList>
            <consortium name="EnsemblPlants"/>
        </authorList>
    </citation>
    <scope>IDENTIFICATION</scope>
</reference>
<dbReference type="PROSITE" id="PS50004">
    <property type="entry name" value="C2"/>
    <property type="match status" value="1"/>
</dbReference>
<reference evidence="13" key="2">
    <citation type="submission" date="2018-05" db="EMBL/GenBank/DDBJ databases">
        <title>OpunRS2 (Oryza punctata Reference Sequence Version 2).</title>
        <authorList>
            <person name="Zhang J."/>
            <person name="Kudrna D."/>
            <person name="Lee S."/>
            <person name="Talag J."/>
            <person name="Welchert J."/>
            <person name="Wing R.A."/>
        </authorList>
    </citation>
    <scope>NUCLEOTIDE SEQUENCE [LARGE SCALE GENOMIC DNA]</scope>
</reference>
<proteinExistence type="predicted"/>
<dbReference type="GO" id="GO:0006950">
    <property type="term" value="P:response to stress"/>
    <property type="evidence" value="ECO:0007669"/>
    <property type="project" value="UniProtKB-ARBA"/>
</dbReference>
<dbReference type="PANTHER" id="PTHR10336">
    <property type="entry name" value="PHOSPHOINOSITIDE-SPECIFIC PHOSPHOLIPASE C FAMILY PROTEIN"/>
    <property type="match status" value="1"/>
</dbReference>
<dbReference type="Gene3D" id="3.20.20.190">
    <property type="entry name" value="Phosphatidylinositol (PI) phosphodiesterase"/>
    <property type="match status" value="1"/>
</dbReference>
<dbReference type="SMART" id="SM00148">
    <property type="entry name" value="PLCXc"/>
    <property type="match status" value="1"/>
</dbReference>
<keyword evidence="7" id="KW-0472">Membrane</keyword>
<dbReference type="GO" id="GO:0051209">
    <property type="term" value="P:release of sequestered calcium ion into cytosol"/>
    <property type="evidence" value="ECO:0007669"/>
    <property type="project" value="TreeGrafter"/>
</dbReference>
<evidence type="ECO:0000256" key="4">
    <source>
        <dbReference type="ARBA" id="ARBA00022475"/>
    </source>
</evidence>